<dbReference type="InterPro" id="IPR040167">
    <property type="entry name" value="TF_CP2-like"/>
</dbReference>
<comment type="subcellular location">
    <subcellularLocation>
        <location evidence="1 6">Nucleus</location>
    </subcellularLocation>
</comment>
<keyword evidence="2" id="KW-0805">Transcription regulation</keyword>
<feature type="region of interest" description="Disordered" evidence="7">
    <location>
        <begin position="409"/>
        <end position="433"/>
    </location>
</feature>
<dbReference type="GO" id="GO:0000978">
    <property type="term" value="F:RNA polymerase II cis-regulatory region sequence-specific DNA binding"/>
    <property type="evidence" value="ECO:0007669"/>
    <property type="project" value="TreeGrafter"/>
</dbReference>
<name>A0A6P8GEY1_CLUHA</name>
<dbReference type="KEGG" id="char:105896994"/>
<dbReference type="PROSITE" id="PS51968">
    <property type="entry name" value="GRH_CP2_DB"/>
    <property type="match status" value="1"/>
</dbReference>
<dbReference type="Proteomes" id="UP000515152">
    <property type="component" value="Chromosome 15"/>
</dbReference>
<reference evidence="10" key="1">
    <citation type="submission" date="2025-08" db="UniProtKB">
        <authorList>
            <consortium name="RefSeq"/>
        </authorList>
    </citation>
    <scope>IDENTIFICATION</scope>
</reference>
<dbReference type="InterPro" id="IPR057520">
    <property type="entry name" value="GRHL1/CP2_C"/>
</dbReference>
<feature type="domain" description="Grh/CP2 DB" evidence="8">
    <location>
        <begin position="224"/>
        <end position="458"/>
    </location>
</feature>
<dbReference type="RefSeq" id="XP_031437668.1">
    <property type="nucleotide sequence ID" value="XM_031581808.2"/>
</dbReference>
<dbReference type="Pfam" id="PF04516">
    <property type="entry name" value="CP2"/>
    <property type="match status" value="1"/>
</dbReference>
<dbReference type="GO" id="GO:0001228">
    <property type="term" value="F:DNA-binding transcription activator activity, RNA polymerase II-specific"/>
    <property type="evidence" value="ECO:0007669"/>
    <property type="project" value="TreeGrafter"/>
</dbReference>
<feature type="region of interest" description="Disordered" evidence="7">
    <location>
        <begin position="135"/>
        <end position="160"/>
    </location>
</feature>
<dbReference type="OrthoDB" id="7680836at2759"/>
<dbReference type="GeneID" id="105896994"/>
<dbReference type="PANTHER" id="PTHR11037">
    <property type="entry name" value="TRANSCRIPTION FACTOR CP2"/>
    <property type="match status" value="1"/>
</dbReference>
<evidence type="ECO:0000256" key="2">
    <source>
        <dbReference type="ARBA" id="ARBA00023015"/>
    </source>
</evidence>
<evidence type="ECO:0000259" key="8">
    <source>
        <dbReference type="PROSITE" id="PS51968"/>
    </source>
</evidence>
<feature type="compositionally biased region" description="Polar residues" evidence="7">
    <location>
        <begin position="422"/>
        <end position="433"/>
    </location>
</feature>
<gene>
    <name evidence="10" type="primary">LOC105896994</name>
</gene>
<feature type="compositionally biased region" description="Polar residues" evidence="7">
    <location>
        <begin position="136"/>
        <end position="152"/>
    </location>
</feature>
<dbReference type="Pfam" id="PF25416">
    <property type="entry name" value="GRHL1_C"/>
    <property type="match status" value="1"/>
</dbReference>
<dbReference type="GO" id="GO:0005634">
    <property type="term" value="C:nucleus"/>
    <property type="evidence" value="ECO:0007669"/>
    <property type="project" value="UniProtKB-SubCell"/>
</dbReference>
<dbReference type="InterPro" id="IPR007604">
    <property type="entry name" value="CP2"/>
</dbReference>
<evidence type="ECO:0000256" key="5">
    <source>
        <dbReference type="ARBA" id="ARBA00023242"/>
    </source>
</evidence>
<dbReference type="PANTHER" id="PTHR11037:SF16">
    <property type="entry name" value="GRAINYHEAD-LIKE PROTEIN 1 HOMOLOG"/>
    <property type="match status" value="1"/>
</dbReference>
<evidence type="ECO:0000256" key="6">
    <source>
        <dbReference type="PROSITE-ProRule" id="PRU01313"/>
    </source>
</evidence>
<evidence type="ECO:0000313" key="10">
    <source>
        <dbReference type="RefSeq" id="XP_031437668.1"/>
    </source>
</evidence>
<dbReference type="AlphaFoldDB" id="A0A6P8GEY1"/>
<organism evidence="9 10">
    <name type="scientific">Clupea harengus</name>
    <name type="common">Atlantic herring</name>
    <dbReference type="NCBI Taxonomy" id="7950"/>
    <lineage>
        <taxon>Eukaryota</taxon>
        <taxon>Metazoa</taxon>
        <taxon>Chordata</taxon>
        <taxon>Craniata</taxon>
        <taxon>Vertebrata</taxon>
        <taxon>Euteleostomi</taxon>
        <taxon>Actinopterygii</taxon>
        <taxon>Neopterygii</taxon>
        <taxon>Teleostei</taxon>
        <taxon>Clupei</taxon>
        <taxon>Clupeiformes</taxon>
        <taxon>Clupeoidei</taxon>
        <taxon>Clupeidae</taxon>
        <taxon>Clupea</taxon>
    </lineage>
</organism>
<sequence length="595" mass="66348">MTQEYGKERTVLVLHGEAPAGGAQRQQVFVDEDEAWRSFLENPLTAASKAMMSINGDEDSAAALSLLYDYYKVPKEKMVKTVKIEADSDCSLTELGTFQKPSQSMASLRTVPLSGIPQLSLANWEKGSAYHPFDSPTGSTYLRSQEGASQSLPVGGPAAQGSRSEAAAFLRQFSPSYSLRVQAQTPDSTYTEGLSGTSEEVFPLSDELHSHLPSISPGSYSHISKPGSQQYEYTVEAPRSMSQKSGVMSYLNKGHFYPISLRCQSGSMAEPQTSTTVRSVVMVVFHEKCVDEQLKSWKFWHSRQPSAKQRCIDIADYKESASTVANIEDISFNAISFTWNTKDEPRIYVSVNCLSTDFSPQKGVKGLPLNLQIDTYSCSNHGDQLLLHRAYGQIKVFCDKGAERKIRDEERKVMRRKGRGQDGSNTRTGSKGAVQQSHVDITVFKSMSDMATQPVLFIPEALFATTQRHGSPVEEGRQSVAVRRSPYSAEEFGCTPSKRARRDEPERVLLYVRQETDEVFDALLLRTPTLLGLLQAISDKYKLPVEKVLNVYKKCKKGIIVKMDDNIVKHYSNEDTFQMDLKEERGTFSLMLTEI</sequence>
<proteinExistence type="predicted"/>
<protein>
    <submittedName>
        <fullName evidence="10">Grainyhead-like protein 1 homolog</fullName>
    </submittedName>
</protein>
<keyword evidence="5 6" id="KW-0539">Nucleus</keyword>
<accession>A0A6P8GEY1</accession>
<evidence type="ECO:0000256" key="3">
    <source>
        <dbReference type="ARBA" id="ARBA00023125"/>
    </source>
</evidence>
<keyword evidence="4" id="KW-0804">Transcription</keyword>
<evidence type="ECO:0000256" key="4">
    <source>
        <dbReference type="ARBA" id="ARBA00023163"/>
    </source>
</evidence>
<keyword evidence="3 6" id="KW-0238">DNA-binding</keyword>
<evidence type="ECO:0000256" key="7">
    <source>
        <dbReference type="SAM" id="MobiDB-lite"/>
    </source>
</evidence>
<evidence type="ECO:0000256" key="1">
    <source>
        <dbReference type="ARBA" id="ARBA00004123"/>
    </source>
</evidence>
<evidence type="ECO:0000313" key="9">
    <source>
        <dbReference type="Proteomes" id="UP000515152"/>
    </source>
</evidence>
<keyword evidence="9" id="KW-1185">Reference proteome</keyword>